<dbReference type="InterPro" id="IPR011009">
    <property type="entry name" value="Kinase-like_dom_sf"/>
</dbReference>
<dbReference type="GO" id="GO:0007166">
    <property type="term" value="P:cell surface receptor signaling pathway"/>
    <property type="evidence" value="ECO:0007669"/>
    <property type="project" value="InterPro"/>
</dbReference>
<name>A0A9Q0GB44_9ROSI</name>
<dbReference type="AlphaFoldDB" id="A0A9Q0GB44"/>
<dbReference type="PROSITE" id="PS50011">
    <property type="entry name" value="PROTEIN_KINASE_DOM"/>
    <property type="match status" value="2"/>
</dbReference>
<dbReference type="PANTHER" id="PTHR27005:SF466">
    <property type="entry name" value="NON-FUNCTIONAL PSEUDOKINASE ZED1-LIKE"/>
    <property type="match status" value="1"/>
</dbReference>
<dbReference type="Gene3D" id="1.10.510.10">
    <property type="entry name" value="Transferase(Phosphotransferase) domain 1"/>
    <property type="match status" value="2"/>
</dbReference>
<keyword evidence="1" id="KW-0547">Nucleotide-binding</keyword>
<comment type="caution">
    <text evidence="4">The sequence shown here is derived from an EMBL/GenBank/DDBJ whole genome shotgun (WGS) entry which is preliminary data.</text>
</comment>
<dbReference type="GO" id="GO:0005886">
    <property type="term" value="C:plasma membrane"/>
    <property type="evidence" value="ECO:0007669"/>
    <property type="project" value="TreeGrafter"/>
</dbReference>
<dbReference type="Proteomes" id="UP001141552">
    <property type="component" value="Unassembled WGS sequence"/>
</dbReference>
<dbReference type="InterPro" id="IPR000719">
    <property type="entry name" value="Prot_kinase_dom"/>
</dbReference>
<dbReference type="GO" id="GO:0004674">
    <property type="term" value="F:protein serine/threonine kinase activity"/>
    <property type="evidence" value="ECO:0007669"/>
    <property type="project" value="TreeGrafter"/>
</dbReference>
<dbReference type="InterPro" id="IPR045274">
    <property type="entry name" value="WAK-like"/>
</dbReference>
<dbReference type="InterPro" id="IPR008266">
    <property type="entry name" value="Tyr_kinase_AS"/>
</dbReference>
<dbReference type="OrthoDB" id="821728at2759"/>
<keyword evidence="2" id="KW-0067">ATP-binding</keyword>
<proteinExistence type="predicted"/>
<dbReference type="EMBL" id="JAKUCV010001596">
    <property type="protein sequence ID" value="KAJ4845735.1"/>
    <property type="molecule type" value="Genomic_DNA"/>
</dbReference>
<accession>A0A9Q0GB44</accession>
<evidence type="ECO:0000259" key="3">
    <source>
        <dbReference type="PROSITE" id="PS50011"/>
    </source>
</evidence>
<evidence type="ECO:0000256" key="2">
    <source>
        <dbReference type="ARBA" id="ARBA00022840"/>
    </source>
</evidence>
<evidence type="ECO:0000313" key="5">
    <source>
        <dbReference type="Proteomes" id="UP001141552"/>
    </source>
</evidence>
<reference evidence="4" key="1">
    <citation type="submission" date="2022-02" db="EMBL/GenBank/DDBJ databases">
        <authorList>
            <person name="Henning P.M."/>
            <person name="McCubbin A.G."/>
            <person name="Shore J.S."/>
        </authorList>
    </citation>
    <scope>NUCLEOTIDE SEQUENCE</scope>
    <source>
        <strain evidence="4">F60SS</strain>
        <tissue evidence="4">Leaves</tissue>
    </source>
</reference>
<dbReference type="PANTHER" id="PTHR27005">
    <property type="entry name" value="WALL-ASSOCIATED RECEPTOR KINASE-LIKE 21"/>
    <property type="match status" value="1"/>
</dbReference>
<gene>
    <name evidence="4" type="ORF">Tsubulata_044687</name>
</gene>
<evidence type="ECO:0000313" key="4">
    <source>
        <dbReference type="EMBL" id="KAJ4845735.1"/>
    </source>
</evidence>
<dbReference type="SUPFAM" id="SSF56112">
    <property type="entry name" value="Protein kinase-like (PK-like)"/>
    <property type="match status" value="2"/>
</dbReference>
<organism evidence="4 5">
    <name type="scientific">Turnera subulata</name>
    <dbReference type="NCBI Taxonomy" id="218843"/>
    <lineage>
        <taxon>Eukaryota</taxon>
        <taxon>Viridiplantae</taxon>
        <taxon>Streptophyta</taxon>
        <taxon>Embryophyta</taxon>
        <taxon>Tracheophyta</taxon>
        <taxon>Spermatophyta</taxon>
        <taxon>Magnoliopsida</taxon>
        <taxon>eudicotyledons</taxon>
        <taxon>Gunneridae</taxon>
        <taxon>Pentapetalae</taxon>
        <taxon>rosids</taxon>
        <taxon>fabids</taxon>
        <taxon>Malpighiales</taxon>
        <taxon>Passifloraceae</taxon>
        <taxon>Turnera</taxon>
    </lineage>
</organism>
<dbReference type="Gene3D" id="3.30.200.20">
    <property type="entry name" value="Phosphorylase Kinase, domain 1"/>
    <property type="match status" value="2"/>
</dbReference>
<reference evidence="4" key="2">
    <citation type="journal article" date="2023" name="Plants (Basel)">
        <title>Annotation of the Turnera subulata (Passifloraceae) Draft Genome Reveals the S-Locus Evolved after the Divergence of Turneroideae from Passifloroideae in a Stepwise Manner.</title>
        <authorList>
            <person name="Henning P.M."/>
            <person name="Roalson E.H."/>
            <person name="Mir W."/>
            <person name="McCubbin A.G."/>
            <person name="Shore J.S."/>
        </authorList>
    </citation>
    <scope>NUCLEOTIDE SEQUENCE</scope>
    <source>
        <strain evidence="4">F60SS</strain>
    </source>
</reference>
<dbReference type="Pfam" id="PF00069">
    <property type="entry name" value="Pkinase"/>
    <property type="match status" value="2"/>
</dbReference>
<keyword evidence="5" id="KW-1185">Reference proteome</keyword>
<feature type="domain" description="Protein kinase" evidence="3">
    <location>
        <begin position="382"/>
        <end position="667"/>
    </location>
</feature>
<sequence>MRLSNFSDEIFSRLMMTGKIFSCFKLQKEHHQVNPEFMENGTKLLKEMVATYDGRCNIPIRTFSSRELQQATNNYDRDRIISDGVDFTIYQGFLEEHRPVSIKKCRFIAESLEYIGSPFTDIAVGAQMSVHQNVLKLIGCCVESEHPILVHEFAGNHNLLNDYVNGNNPSCQLPSWKYRIKIALDIANAVAYLHNSVLSRPVIHRDLTLRNIVIVVDQSSYLAKLTNFSSSLSIPDGETHLKVDRIIATHDFVAPEFVRDGYLSEKTDVYSYGGLLFCILTGWHPLKFFLGNDGRHSPSHLWHRLALDIVDPALLQEGIEEGKLRDFGTLAQKCISADAVNRPTMIEVAKQLQQICYDYGLCPRCLAPQASTERGRFLGWTGLLLRSLIHGQMASCFRTAKKCKTNSQFMENGRTLLEEMVATCDGRCNIPIRTFSAKELQLATNNYHADRILSDCEDFILYQGFLEDRPISIKKYRSSSGRSTFGGSPFTDIVIASQMSVHKNVLKLIGCCLESDEHPIVIRIALDIANAIAYLHNAFSRPVIHCDIHPSNIIVDGNFAAKLTNFSCCKALPPGKSYVEVNYTRETRAYNVPDPWSDRQYATEKSDVYSYGLLLFEIFTGRPFPGRDGRTHLAEWQDFDIDHAMHNPNKYIGDPFPMEESIELAMK</sequence>
<feature type="domain" description="Protein kinase" evidence="3">
    <location>
        <begin position="75"/>
        <end position="355"/>
    </location>
</feature>
<dbReference type="GO" id="GO:0005524">
    <property type="term" value="F:ATP binding"/>
    <property type="evidence" value="ECO:0007669"/>
    <property type="project" value="UniProtKB-KW"/>
</dbReference>
<dbReference type="PROSITE" id="PS00109">
    <property type="entry name" value="PROTEIN_KINASE_TYR"/>
    <property type="match status" value="1"/>
</dbReference>
<evidence type="ECO:0000256" key="1">
    <source>
        <dbReference type="ARBA" id="ARBA00022741"/>
    </source>
</evidence>
<protein>
    <recommendedName>
        <fullName evidence="3">Protein kinase domain-containing protein</fullName>
    </recommendedName>
</protein>